<comment type="caution">
    <text evidence="2">The sequence shown here is derived from an EMBL/GenBank/DDBJ whole genome shotgun (WGS) entry which is preliminary data.</text>
</comment>
<gene>
    <name evidence="2" type="ORF">I6N96_00790</name>
</gene>
<accession>A0ABS4CFS9</accession>
<name>A0ABS4CFS9_9ENTE</name>
<dbReference type="EMBL" id="JAEDXU010000001">
    <property type="protein sequence ID" value="MBP1044797.1"/>
    <property type="molecule type" value="Genomic_DNA"/>
</dbReference>
<protein>
    <submittedName>
        <fullName evidence="2">Uncharacterized protein</fullName>
    </submittedName>
</protein>
<evidence type="ECO:0000256" key="1">
    <source>
        <dbReference type="SAM" id="Coils"/>
    </source>
</evidence>
<keyword evidence="3" id="KW-1185">Reference proteome</keyword>
<dbReference type="Proteomes" id="UP000673375">
    <property type="component" value="Unassembled WGS sequence"/>
</dbReference>
<sequence length="111" mass="13117">MKFSWELELTIFSTGEIDQTLKQYYEELQNQARELVEQIAAENFSESLSKLHGIDEKCQLLFFFLEHTEELWFKNSSEVIGCIEGDYQRSYLEKLPSQLEHGRNSLLYIIS</sequence>
<dbReference type="RefSeq" id="WP_209555597.1">
    <property type="nucleotide sequence ID" value="NZ_JAEDXU010000001.1"/>
</dbReference>
<organism evidence="2 3">
    <name type="scientific">Enterococcus larvae</name>
    <dbReference type="NCBI Taxonomy" id="2794352"/>
    <lineage>
        <taxon>Bacteria</taxon>
        <taxon>Bacillati</taxon>
        <taxon>Bacillota</taxon>
        <taxon>Bacilli</taxon>
        <taxon>Lactobacillales</taxon>
        <taxon>Enterococcaceae</taxon>
        <taxon>Enterococcus</taxon>
    </lineage>
</organism>
<reference evidence="2 3" key="1">
    <citation type="submission" date="2020-12" db="EMBL/GenBank/DDBJ databases">
        <title>Vagococcus allomyrinae sp. nov. and Enterococcus lavae sp. nov., isolated from the larvae of Allomyrina dichotoma.</title>
        <authorList>
            <person name="Lee S.D."/>
        </authorList>
    </citation>
    <scope>NUCLEOTIDE SEQUENCE [LARGE SCALE GENOMIC DNA]</scope>
    <source>
        <strain evidence="2 3">BWM-S5</strain>
    </source>
</reference>
<evidence type="ECO:0000313" key="3">
    <source>
        <dbReference type="Proteomes" id="UP000673375"/>
    </source>
</evidence>
<evidence type="ECO:0000313" key="2">
    <source>
        <dbReference type="EMBL" id="MBP1044797.1"/>
    </source>
</evidence>
<dbReference type="InterPro" id="IPR054275">
    <property type="entry name" value="DUF7006"/>
</dbReference>
<keyword evidence="1" id="KW-0175">Coiled coil</keyword>
<feature type="coiled-coil region" evidence="1">
    <location>
        <begin position="18"/>
        <end position="45"/>
    </location>
</feature>
<dbReference type="Pfam" id="PF22652">
    <property type="entry name" value="DUF7006"/>
    <property type="match status" value="1"/>
</dbReference>
<proteinExistence type="predicted"/>